<evidence type="ECO:0000313" key="4">
    <source>
        <dbReference type="EMBL" id="QEH92716.1"/>
    </source>
</evidence>
<keyword evidence="5" id="KW-1185">Reference proteome</keyword>
<dbReference type="InterPro" id="IPR000262">
    <property type="entry name" value="FMN-dep_DH"/>
</dbReference>
<keyword evidence="2" id="KW-0560">Oxidoreductase</keyword>
<dbReference type="Gene3D" id="3.20.20.70">
    <property type="entry name" value="Aldolase class I"/>
    <property type="match status" value="1"/>
</dbReference>
<reference evidence="4 5" key="1">
    <citation type="submission" date="2019-08" db="EMBL/GenBank/DDBJ databases">
        <title>Dermacoccus abyssi strain HZAU 226, whole genome Nanopore sequencing project.</title>
        <authorList>
            <person name="Guo A."/>
            <person name="Zhang X."/>
            <person name="Ruan Y."/>
            <person name="Liu W."/>
            <person name="Chen Q."/>
            <person name="Gu L."/>
        </authorList>
    </citation>
    <scope>NUCLEOTIDE SEQUENCE [LARGE SCALE GENOMIC DNA]</scope>
    <source>
        <strain evidence="4 5">HZAU 226</strain>
    </source>
</reference>
<dbReference type="InterPro" id="IPR037396">
    <property type="entry name" value="FMN_HAD"/>
</dbReference>
<protein>
    <recommendedName>
        <fullName evidence="3">FMN hydroxy acid dehydrogenase domain-containing protein</fullName>
    </recommendedName>
</protein>
<evidence type="ECO:0000256" key="1">
    <source>
        <dbReference type="ARBA" id="ARBA00001917"/>
    </source>
</evidence>
<feature type="domain" description="FMN hydroxy acid dehydrogenase" evidence="3">
    <location>
        <begin position="1"/>
        <end position="134"/>
    </location>
</feature>
<evidence type="ECO:0000259" key="3">
    <source>
        <dbReference type="PROSITE" id="PS51349"/>
    </source>
</evidence>
<comment type="cofactor">
    <cofactor evidence="1">
        <name>FMN</name>
        <dbReference type="ChEBI" id="CHEBI:58210"/>
    </cofactor>
</comment>
<dbReference type="EMBL" id="CP043031">
    <property type="protein sequence ID" value="QEH92716.1"/>
    <property type="molecule type" value="Genomic_DNA"/>
</dbReference>
<dbReference type="SUPFAM" id="SSF51395">
    <property type="entry name" value="FMN-linked oxidoreductases"/>
    <property type="match status" value="1"/>
</dbReference>
<evidence type="ECO:0000256" key="2">
    <source>
        <dbReference type="ARBA" id="ARBA00023002"/>
    </source>
</evidence>
<sequence>MDVAPDLLKGIQSVDDVRLAADAGLDGIVVSNHGGRQVDGAVASLDVLASLGDEVGDLTVLFDSGVRSGSDVFTALALGADAVILGRPYDYGLALAGAEGVQAVVEHTLAELDLTMALTGHASVAEIHRGALAR</sequence>
<name>A0ABX5Z7J2_9MICO</name>
<dbReference type="InterPro" id="IPR013785">
    <property type="entry name" value="Aldolase_TIM"/>
</dbReference>
<gene>
    <name evidence="4" type="ORF">FV141_03575</name>
</gene>
<dbReference type="PANTHER" id="PTHR10578">
    <property type="entry name" value="S -2-HYDROXY-ACID OXIDASE-RELATED"/>
    <property type="match status" value="1"/>
</dbReference>
<dbReference type="Proteomes" id="UP000323565">
    <property type="component" value="Chromosome"/>
</dbReference>
<dbReference type="PROSITE" id="PS51349">
    <property type="entry name" value="FMN_HYDROXY_ACID_DH_2"/>
    <property type="match status" value="1"/>
</dbReference>
<dbReference type="InterPro" id="IPR008259">
    <property type="entry name" value="FMN_hydac_DH_AS"/>
</dbReference>
<dbReference type="PANTHER" id="PTHR10578:SF143">
    <property type="entry name" value="FMN-DEPENDENT ALPHA-HYDROXY ACID DEHYDROGENASE PB1A11.03"/>
    <property type="match status" value="1"/>
</dbReference>
<dbReference type="PROSITE" id="PS00557">
    <property type="entry name" value="FMN_HYDROXY_ACID_DH_1"/>
    <property type="match status" value="1"/>
</dbReference>
<accession>A0ABX5Z7J2</accession>
<proteinExistence type="predicted"/>
<dbReference type="Pfam" id="PF01070">
    <property type="entry name" value="FMN_dh"/>
    <property type="match status" value="1"/>
</dbReference>
<evidence type="ECO:0000313" key="5">
    <source>
        <dbReference type="Proteomes" id="UP000323565"/>
    </source>
</evidence>
<organism evidence="4 5">
    <name type="scientific">Dermacoccus abyssi</name>
    <dbReference type="NCBI Taxonomy" id="322596"/>
    <lineage>
        <taxon>Bacteria</taxon>
        <taxon>Bacillati</taxon>
        <taxon>Actinomycetota</taxon>
        <taxon>Actinomycetes</taxon>
        <taxon>Micrococcales</taxon>
        <taxon>Dermacoccaceae</taxon>
        <taxon>Dermacoccus</taxon>
    </lineage>
</organism>